<keyword evidence="3" id="KW-1185">Reference proteome</keyword>
<proteinExistence type="predicted"/>
<dbReference type="KEGG" id="mrr:Moror_4849"/>
<reference evidence="2 3" key="1">
    <citation type="journal article" date="2014" name="BMC Genomics">
        <title>Genome and secretome analysis of the hemibiotrophic fungal pathogen, Moniliophthora roreri, which causes frosty pod rot disease of cacao: mechanisms of the biotrophic and necrotrophic phases.</title>
        <authorList>
            <person name="Meinhardt L.W."/>
            <person name="Costa G.G.L."/>
            <person name="Thomazella D.P.T."/>
            <person name="Teixeira P.J.P.L."/>
            <person name="Carazzolle M.F."/>
            <person name="Schuster S.C."/>
            <person name="Carlson J.E."/>
            <person name="Guiltinan M.J."/>
            <person name="Mieczkowski P."/>
            <person name="Farmer A."/>
            <person name="Ramaraj T."/>
            <person name="Crozier J."/>
            <person name="Davis R.E."/>
            <person name="Shao J."/>
            <person name="Melnick R.L."/>
            <person name="Pereira G.A.G."/>
            <person name="Bailey B.A."/>
        </authorList>
    </citation>
    <scope>NUCLEOTIDE SEQUENCE [LARGE SCALE GENOMIC DNA]</scope>
    <source>
        <strain evidence="2 3">MCA 2997</strain>
    </source>
</reference>
<feature type="non-terminal residue" evidence="2">
    <location>
        <position position="337"/>
    </location>
</feature>
<name>V2WPL8_MONRO</name>
<protein>
    <submittedName>
        <fullName evidence="2">Uncharacterized protein</fullName>
    </submittedName>
</protein>
<dbReference type="AlphaFoldDB" id="V2WPL8"/>
<organism evidence="2 3">
    <name type="scientific">Moniliophthora roreri (strain MCA 2997)</name>
    <name type="common">Cocoa frosty pod rot fungus</name>
    <name type="synonym">Crinipellis roreri</name>
    <dbReference type="NCBI Taxonomy" id="1381753"/>
    <lineage>
        <taxon>Eukaryota</taxon>
        <taxon>Fungi</taxon>
        <taxon>Dikarya</taxon>
        <taxon>Basidiomycota</taxon>
        <taxon>Agaricomycotina</taxon>
        <taxon>Agaricomycetes</taxon>
        <taxon>Agaricomycetidae</taxon>
        <taxon>Agaricales</taxon>
        <taxon>Marasmiineae</taxon>
        <taxon>Marasmiaceae</taxon>
        <taxon>Moniliophthora</taxon>
    </lineage>
</organism>
<dbReference type="EMBL" id="AWSO01001524">
    <property type="protein sequence ID" value="ESK83527.1"/>
    <property type="molecule type" value="Genomic_DNA"/>
</dbReference>
<feature type="region of interest" description="Disordered" evidence="1">
    <location>
        <begin position="316"/>
        <end position="337"/>
    </location>
</feature>
<accession>V2WPL8</accession>
<gene>
    <name evidence="2" type="ORF">Moror_4849</name>
</gene>
<dbReference type="HOGENOM" id="CLU_825276_0_0_1"/>
<comment type="caution">
    <text evidence="2">The sequence shown here is derived from an EMBL/GenBank/DDBJ whole genome shotgun (WGS) entry which is preliminary data.</text>
</comment>
<evidence type="ECO:0000313" key="2">
    <source>
        <dbReference type="EMBL" id="ESK83527.1"/>
    </source>
</evidence>
<evidence type="ECO:0000313" key="3">
    <source>
        <dbReference type="Proteomes" id="UP000017559"/>
    </source>
</evidence>
<dbReference type="Proteomes" id="UP000017559">
    <property type="component" value="Unassembled WGS sequence"/>
</dbReference>
<sequence length="337" mass="38399">MATEDFTPLSIDTYKDFGAVLAYLTKTISARHILNGIGRSYTCVVEWLAEENASSDLASTVCSMRHRESTTQPARIRNAWLYGLWSTGLVIPYSMSQSQVLLKDGSLRFTVTPKDIRSLQEIYLSYIHHFLKKYGFLSKPWLARVADIIRQLGIHMRDEWMEYSILNGPFWLSFRRKIGHTWRQLNTHKQDASPVYLFVRRIPELSDDETFWKSWVKGRKYYWSSHPSGLQKMSEAAQASSGLPTFASMIAVAHSYWRRQRQRFAVFRGLAADGGNVAIPQAYWKLENAQCQIDVTVSSSTSNISEICDDIGVGESGDIAEPGVFDSEEEERSLPDT</sequence>
<evidence type="ECO:0000256" key="1">
    <source>
        <dbReference type="SAM" id="MobiDB-lite"/>
    </source>
</evidence>